<sequence>MKCRAKCRQVAGRGKVHVLPPSTAIAMDRRIERPSRFWQYGSFDTAKDQLSDTKGTEHQNAMRRISFRAERRGGVLHWFEGTVKTAHASTSTASTRIRTRMATLGIRIDMFPECHPLHFACRPSVPTLSDADQRLQRDVTITTDADYDVHSMLPSRRLTTTTRDGAGKGTERCGHGSGVEGPAGIVLKWDDDRLPYAYTPSPWLQCWRSERDRVGVEQSVLRSHDGWAEARVEGRDFARLGMESFDRREEKQDGVSVQEPLRAADTIYSKLFDLCSHIHLSSTKWWIAILTSATGMLYVLITRNL</sequence>
<keyword evidence="1" id="KW-1133">Transmembrane helix</keyword>
<keyword evidence="1" id="KW-0812">Transmembrane</keyword>
<evidence type="ECO:0000256" key="1">
    <source>
        <dbReference type="SAM" id="Phobius"/>
    </source>
</evidence>
<proteinExistence type="predicted"/>
<keyword evidence="3" id="KW-1185">Reference proteome</keyword>
<reference evidence="3" key="1">
    <citation type="journal article" date="2017" name="Nat. Ecol. Evol.">
        <title>Genome expansion and lineage-specific genetic innovations in the forest pathogenic fungi Armillaria.</title>
        <authorList>
            <person name="Sipos G."/>
            <person name="Prasanna A.N."/>
            <person name="Walter M.C."/>
            <person name="O'Connor E."/>
            <person name="Balint B."/>
            <person name="Krizsan K."/>
            <person name="Kiss B."/>
            <person name="Hess J."/>
            <person name="Varga T."/>
            <person name="Slot J."/>
            <person name="Riley R."/>
            <person name="Boka B."/>
            <person name="Rigling D."/>
            <person name="Barry K."/>
            <person name="Lee J."/>
            <person name="Mihaltcheva S."/>
            <person name="LaButti K."/>
            <person name="Lipzen A."/>
            <person name="Waldron R."/>
            <person name="Moloney N.M."/>
            <person name="Sperisen C."/>
            <person name="Kredics L."/>
            <person name="Vagvoelgyi C."/>
            <person name="Patrignani A."/>
            <person name="Fitzpatrick D."/>
            <person name="Nagy I."/>
            <person name="Doyle S."/>
            <person name="Anderson J.B."/>
            <person name="Grigoriev I.V."/>
            <person name="Gueldener U."/>
            <person name="Muensterkoetter M."/>
            <person name="Nagy L.G."/>
        </authorList>
    </citation>
    <scope>NUCLEOTIDE SEQUENCE [LARGE SCALE GENOMIC DNA]</scope>
    <source>
        <strain evidence="3">Ar21-2</strain>
    </source>
</reference>
<organism evidence="2 3">
    <name type="scientific">Armillaria gallica</name>
    <name type="common">Bulbous honey fungus</name>
    <name type="synonym">Armillaria bulbosa</name>
    <dbReference type="NCBI Taxonomy" id="47427"/>
    <lineage>
        <taxon>Eukaryota</taxon>
        <taxon>Fungi</taxon>
        <taxon>Dikarya</taxon>
        <taxon>Basidiomycota</taxon>
        <taxon>Agaricomycotina</taxon>
        <taxon>Agaricomycetes</taxon>
        <taxon>Agaricomycetidae</taxon>
        <taxon>Agaricales</taxon>
        <taxon>Marasmiineae</taxon>
        <taxon>Physalacriaceae</taxon>
        <taxon>Armillaria</taxon>
    </lineage>
</organism>
<name>A0A2H3CY97_ARMGA</name>
<dbReference type="Proteomes" id="UP000217790">
    <property type="component" value="Unassembled WGS sequence"/>
</dbReference>
<gene>
    <name evidence="2" type="ORF">ARMGADRAFT_1065727</name>
</gene>
<evidence type="ECO:0000313" key="2">
    <source>
        <dbReference type="EMBL" id="PBK88019.1"/>
    </source>
</evidence>
<evidence type="ECO:0000313" key="3">
    <source>
        <dbReference type="Proteomes" id="UP000217790"/>
    </source>
</evidence>
<protein>
    <submittedName>
        <fullName evidence="2">Uncharacterized protein</fullName>
    </submittedName>
</protein>
<dbReference type="EMBL" id="KZ293675">
    <property type="protein sequence ID" value="PBK88019.1"/>
    <property type="molecule type" value="Genomic_DNA"/>
</dbReference>
<feature type="transmembrane region" description="Helical" evidence="1">
    <location>
        <begin position="285"/>
        <end position="301"/>
    </location>
</feature>
<dbReference type="AlphaFoldDB" id="A0A2H3CY97"/>
<dbReference type="InParanoid" id="A0A2H3CY97"/>
<keyword evidence="1" id="KW-0472">Membrane</keyword>
<accession>A0A2H3CY97</accession>